<evidence type="ECO:0000313" key="1">
    <source>
        <dbReference type="EMBL" id="KAK8174101.1"/>
    </source>
</evidence>
<gene>
    <name evidence="1" type="ORF">IWX90DRAFT_164009</name>
</gene>
<protein>
    <submittedName>
        <fullName evidence="1">Uncharacterized protein</fullName>
    </submittedName>
</protein>
<dbReference type="Proteomes" id="UP001456524">
    <property type="component" value="Unassembled WGS sequence"/>
</dbReference>
<comment type="caution">
    <text evidence="1">The sequence shown here is derived from an EMBL/GenBank/DDBJ whole genome shotgun (WGS) entry which is preliminary data.</text>
</comment>
<sequence>MRRLRMGRRIQEIPGVKYEYARGSFQERRTAHGLKGVHDGHPPSLIGIQGLHEAEMYRLVGVFFWSRIVGMRHIKRSTEMVAGPARQPDSQPRRRVFGSPDTTCWLQVFSTGRGRGPCSRASRSLFTPVGKGLDLDFYCFSSLLLPRSCTNLQGMGLSSRRWLNRRSVAWYTCSLLEIRKHSDALFADISSSAPSRYWCAVVRLIQTPLDQ</sequence>
<dbReference type="EMBL" id="JBBWUH010000003">
    <property type="protein sequence ID" value="KAK8174101.1"/>
    <property type="molecule type" value="Genomic_DNA"/>
</dbReference>
<keyword evidence="2" id="KW-1185">Reference proteome</keyword>
<organism evidence="1 2">
    <name type="scientific">Phyllosticta citrichinensis</name>
    <dbReference type="NCBI Taxonomy" id="1130410"/>
    <lineage>
        <taxon>Eukaryota</taxon>
        <taxon>Fungi</taxon>
        <taxon>Dikarya</taxon>
        <taxon>Ascomycota</taxon>
        <taxon>Pezizomycotina</taxon>
        <taxon>Dothideomycetes</taxon>
        <taxon>Dothideomycetes incertae sedis</taxon>
        <taxon>Botryosphaeriales</taxon>
        <taxon>Phyllostictaceae</taxon>
        <taxon>Phyllosticta</taxon>
    </lineage>
</organism>
<evidence type="ECO:0000313" key="2">
    <source>
        <dbReference type="Proteomes" id="UP001456524"/>
    </source>
</evidence>
<proteinExistence type="predicted"/>
<name>A0ABR1Y187_9PEZI</name>
<reference evidence="1 2" key="1">
    <citation type="journal article" date="2022" name="G3 (Bethesda)">
        <title>Enemy or ally: a genomic approach to elucidate the lifestyle of Phyllosticta citrichinaensis.</title>
        <authorList>
            <person name="Buijs V.A."/>
            <person name="Groenewald J.Z."/>
            <person name="Haridas S."/>
            <person name="LaButti K.M."/>
            <person name="Lipzen A."/>
            <person name="Martin F.M."/>
            <person name="Barry K."/>
            <person name="Grigoriev I.V."/>
            <person name="Crous P.W."/>
            <person name="Seidl M.F."/>
        </authorList>
    </citation>
    <scope>NUCLEOTIDE SEQUENCE [LARGE SCALE GENOMIC DNA]</scope>
    <source>
        <strain evidence="1 2">CBS 129764</strain>
    </source>
</reference>
<accession>A0ABR1Y187</accession>